<dbReference type="GO" id="GO:0051213">
    <property type="term" value="F:dioxygenase activity"/>
    <property type="evidence" value="ECO:0007669"/>
    <property type="project" value="UniProtKB-KW"/>
</dbReference>
<dbReference type="Proteomes" id="UP001642464">
    <property type="component" value="Unassembled WGS sequence"/>
</dbReference>
<accession>A0ABP0Q6Z7</accession>
<evidence type="ECO:0000256" key="2">
    <source>
        <dbReference type="ARBA" id="ARBA00022964"/>
    </source>
</evidence>
<protein>
    <submittedName>
        <fullName evidence="5">Fe2OG dioxygenase domain-containing protein</fullName>
    </submittedName>
</protein>
<comment type="caution">
    <text evidence="5">The sequence shown here is derived from an EMBL/GenBank/DDBJ whole genome shotgun (WGS) entry which is preliminary data.</text>
</comment>
<evidence type="ECO:0000313" key="5">
    <source>
        <dbReference type="EMBL" id="CAK9084029.1"/>
    </source>
</evidence>
<organism evidence="5 6">
    <name type="scientific">Durusdinium trenchii</name>
    <dbReference type="NCBI Taxonomy" id="1381693"/>
    <lineage>
        <taxon>Eukaryota</taxon>
        <taxon>Sar</taxon>
        <taxon>Alveolata</taxon>
        <taxon>Dinophyceae</taxon>
        <taxon>Suessiales</taxon>
        <taxon>Symbiodiniaceae</taxon>
        <taxon>Durusdinium</taxon>
    </lineage>
</organism>
<comment type="cofactor">
    <cofactor evidence="1">
        <name>L-ascorbate</name>
        <dbReference type="ChEBI" id="CHEBI:38290"/>
    </cofactor>
</comment>
<evidence type="ECO:0000256" key="1">
    <source>
        <dbReference type="ARBA" id="ARBA00001961"/>
    </source>
</evidence>
<keyword evidence="2 5" id="KW-0223">Dioxygenase</keyword>
<keyword evidence="6" id="KW-1185">Reference proteome</keyword>
<name>A0ABP0Q6Z7_9DINO</name>
<dbReference type="EMBL" id="CAXAMM010039129">
    <property type="protein sequence ID" value="CAK9084029.1"/>
    <property type="molecule type" value="Genomic_DNA"/>
</dbReference>
<feature type="domain" description="Prolyl 4-hydroxylase alpha subunit" evidence="4">
    <location>
        <begin position="31"/>
        <end position="185"/>
    </location>
</feature>
<dbReference type="InterPro" id="IPR006620">
    <property type="entry name" value="Pro_4_hyd_alph"/>
</dbReference>
<reference evidence="5 6" key="1">
    <citation type="submission" date="2024-02" db="EMBL/GenBank/DDBJ databases">
        <authorList>
            <person name="Chen Y."/>
            <person name="Shah S."/>
            <person name="Dougan E. K."/>
            <person name="Thang M."/>
            <person name="Chan C."/>
        </authorList>
    </citation>
    <scope>NUCLEOTIDE SEQUENCE [LARGE SCALE GENOMIC DNA]</scope>
</reference>
<proteinExistence type="predicted"/>
<evidence type="ECO:0000313" key="6">
    <source>
        <dbReference type="Proteomes" id="UP001642464"/>
    </source>
</evidence>
<evidence type="ECO:0000256" key="3">
    <source>
        <dbReference type="ARBA" id="ARBA00023002"/>
    </source>
</evidence>
<evidence type="ECO:0000259" key="4">
    <source>
        <dbReference type="SMART" id="SM00702"/>
    </source>
</evidence>
<dbReference type="InterPro" id="IPR044862">
    <property type="entry name" value="Pro_4_hyd_alph_FE2OG_OXY"/>
</dbReference>
<gene>
    <name evidence="5" type="ORF">SCF082_LOCUS39877</name>
</gene>
<dbReference type="Gene3D" id="2.60.120.620">
    <property type="entry name" value="q2cbj1_9rhob like domain"/>
    <property type="match status" value="1"/>
</dbReference>
<keyword evidence="3" id="KW-0560">Oxidoreductase</keyword>
<sequence>MFPTFPNTCRSLIHSCFSTSKFKLPQAASYTQSAQRVGFRQSDVAREFTPQLRNNARLVHFSEGLASALYRRLLPHLRHRDLFLLQPMGFGAEGRWKPSGVNHCFREHFARHCDGMYTNDDGECSIYSLVIYLNDDYEGGWLEFTDAHRSWKPSAGSAVLFPHDMPHAATEVNVGTKYASWILVLTELLSAACGSMLMLPSTDCTTSH</sequence>
<dbReference type="Pfam" id="PF13640">
    <property type="entry name" value="2OG-FeII_Oxy_3"/>
    <property type="match status" value="1"/>
</dbReference>
<dbReference type="SMART" id="SM00702">
    <property type="entry name" value="P4Hc"/>
    <property type="match status" value="1"/>
</dbReference>